<dbReference type="Pfam" id="PF02719">
    <property type="entry name" value="Polysacc_synt_2"/>
    <property type="match status" value="1"/>
</dbReference>
<dbReference type="InterPro" id="IPR051203">
    <property type="entry name" value="Polysaccharide_Synthase-Rel"/>
</dbReference>
<proteinExistence type="inferred from homology"/>
<evidence type="ECO:0000256" key="1">
    <source>
        <dbReference type="ARBA" id="ARBA00007430"/>
    </source>
</evidence>
<dbReference type="InterPro" id="IPR036291">
    <property type="entry name" value="NAD(P)-bd_dom_sf"/>
</dbReference>
<dbReference type="RefSeq" id="WP_215240962.1">
    <property type="nucleotide sequence ID" value="NZ_CAJRAF010000002.1"/>
</dbReference>
<protein>
    <submittedName>
        <fullName evidence="4">UDP-N-acetyl-alpha-D-glucosamine C6 dehydratase</fullName>
        <ecNumber evidence="4">4.2.1.135</ecNumber>
    </submittedName>
</protein>
<name>A0A916JGA3_9BACT</name>
<feature type="transmembrane region" description="Helical" evidence="2">
    <location>
        <begin position="59"/>
        <end position="80"/>
    </location>
</feature>
<dbReference type="Gene3D" id="3.40.50.720">
    <property type="entry name" value="NAD(P)-binding Rossmann-like Domain"/>
    <property type="match status" value="2"/>
</dbReference>
<keyword evidence="2" id="KW-0472">Membrane</keyword>
<evidence type="ECO:0000313" key="4">
    <source>
        <dbReference type="EMBL" id="CAG5009947.1"/>
    </source>
</evidence>
<comment type="caution">
    <text evidence="4">The sequence shown here is derived from an EMBL/GenBank/DDBJ whole genome shotgun (WGS) entry which is preliminary data.</text>
</comment>
<keyword evidence="4" id="KW-0456">Lyase</keyword>
<dbReference type="PANTHER" id="PTHR43318">
    <property type="entry name" value="UDP-N-ACETYLGLUCOSAMINE 4,6-DEHYDRATASE"/>
    <property type="match status" value="1"/>
</dbReference>
<keyword evidence="5" id="KW-1185">Reference proteome</keyword>
<feature type="transmembrane region" description="Helical" evidence="2">
    <location>
        <begin position="26"/>
        <end position="47"/>
    </location>
</feature>
<accession>A0A916JGA3</accession>
<reference evidence="4" key="1">
    <citation type="submission" date="2021-04" db="EMBL/GenBank/DDBJ databases">
        <authorList>
            <person name="Rodrigo-Torres L."/>
            <person name="Arahal R. D."/>
            <person name="Lucena T."/>
        </authorList>
    </citation>
    <scope>NUCLEOTIDE SEQUENCE</scope>
    <source>
        <strain evidence="4">CECT 9275</strain>
    </source>
</reference>
<evidence type="ECO:0000313" key="5">
    <source>
        <dbReference type="Proteomes" id="UP000680038"/>
    </source>
</evidence>
<dbReference type="GO" id="GO:0016829">
    <property type="term" value="F:lyase activity"/>
    <property type="evidence" value="ECO:0007669"/>
    <property type="project" value="UniProtKB-KW"/>
</dbReference>
<dbReference type="PANTHER" id="PTHR43318:SF1">
    <property type="entry name" value="POLYSACCHARIDE BIOSYNTHESIS PROTEIN EPSC-RELATED"/>
    <property type="match status" value="1"/>
</dbReference>
<gene>
    <name evidence="4" type="primary">pglF</name>
    <name evidence="4" type="ORF">DYBT9275_04605</name>
</gene>
<dbReference type="EC" id="4.2.1.135" evidence="4"/>
<dbReference type="SUPFAM" id="SSF53335">
    <property type="entry name" value="S-adenosyl-L-methionine-dependent methyltransferases"/>
    <property type="match status" value="1"/>
</dbReference>
<organism evidence="4 5">
    <name type="scientific">Dyadobacter helix</name>
    <dbReference type="NCBI Taxonomy" id="2822344"/>
    <lineage>
        <taxon>Bacteria</taxon>
        <taxon>Pseudomonadati</taxon>
        <taxon>Bacteroidota</taxon>
        <taxon>Cytophagia</taxon>
        <taxon>Cytophagales</taxon>
        <taxon>Spirosomataceae</taxon>
        <taxon>Dyadobacter</taxon>
    </lineage>
</organism>
<dbReference type="InterPro" id="IPR003869">
    <property type="entry name" value="Polysac_CapD-like"/>
</dbReference>
<dbReference type="Proteomes" id="UP000680038">
    <property type="component" value="Unassembled WGS sequence"/>
</dbReference>
<keyword evidence="2" id="KW-0812">Transmembrane</keyword>
<dbReference type="SUPFAM" id="SSF51735">
    <property type="entry name" value="NAD(P)-binding Rossmann-fold domains"/>
    <property type="match status" value="1"/>
</dbReference>
<sequence>MIAKSIEFLFTKVLESYQHRFVSRRLILSIDLVIVTFSFLLACTLRFNFNFDDIPWRMYQYFLLILLLVRSAFFIFYRSYYGIVRHTSMEDIKIIFQTVSSSTLMIASFSGLVYYFSGNVYLYIPVSVLLIEYFICLFLLIASRFFVKSMYVDIMKGTKRQSVQSVIIYGAGSLGIITKNALLQEAGKYEIKCFIDDNPTLTNNSVEGVRVFDLPTALQRFVEGQGAVPQIILAVQSISSARKKELAELFLKYNIVMRIVPSTIQWMNGTFNSEQIRNIKIEDLLEREQIILHDENIRAQITGKRIMITGAAGSIGSELTRQISVYAPAELYLLDQSESGLYDLEFDIQQNLDKKTKMSVHSVVCDVKDVVRMHTVFEEARPEIVFHTAAYKHVPLMEKFPYEAVKTNVLGTKTVADLSAKFKVEEFVFVSTDKAVNPTNVMGASKRLAEIYLQDLNSNPNIKTRYIVTRFGNVLGSNGSVVPLFKKQIQAGGPVTVTHPEIIRYFMTISEACQLVLEAGAMGMGGEIFVFDMGEAVRIQDLARKMIQLSGYIVDKDISISYTGLRPGEKLYEELLADHEHNIQTHHPKIMIARMQPMDLSGIREKISLLSLAMQSADAEQIVALLKACIPEFISNNSVFEKLDIKPDHKIGKSTLPWQKSSV</sequence>
<dbReference type="InterPro" id="IPR029063">
    <property type="entry name" value="SAM-dependent_MTases_sf"/>
</dbReference>
<feature type="transmembrane region" description="Helical" evidence="2">
    <location>
        <begin position="166"/>
        <end position="183"/>
    </location>
</feature>
<feature type="transmembrane region" description="Helical" evidence="2">
    <location>
        <begin position="122"/>
        <end position="146"/>
    </location>
</feature>
<comment type="similarity">
    <text evidence="1">Belongs to the polysaccharide synthase family.</text>
</comment>
<evidence type="ECO:0000259" key="3">
    <source>
        <dbReference type="Pfam" id="PF02719"/>
    </source>
</evidence>
<dbReference type="EMBL" id="CAJRAF010000002">
    <property type="protein sequence ID" value="CAG5009947.1"/>
    <property type="molecule type" value="Genomic_DNA"/>
</dbReference>
<evidence type="ECO:0000256" key="2">
    <source>
        <dbReference type="SAM" id="Phobius"/>
    </source>
</evidence>
<dbReference type="CDD" id="cd05237">
    <property type="entry name" value="UDP_invert_4-6DH_SDR_e"/>
    <property type="match status" value="1"/>
</dbReference>
<keyword evidence="2" id="KW-1133">Transmembrane helix</keyword>
<feature type="transmembrane region" description="Helical" evidence="2">
    <location>
        <begin position="92"/>
        <end position="116"/>
    </location>
</feature>
<feature type="domain" description="Polysaccharide biosynthesis protein CapD-like" evidence="3">
    <location>
        <begin position="306"/>
        <end position="593"/>
    </location>
</feature>
<dbReference type="AlphaFoldDB" id="A0A916JGA3"/>